<dbReference type="InterPro" id="IPR036249">
    <property type="entry name" value="Thioredoxin-like_sf"/>
</dbReference>
<dbReference type="PIRSF" id="PIRSF000239">
    <property type="entry name" value="AHPC"/>
    <property type="match status" value="1"/>
</dbReference>
<evidence type="ECO:0000256" key="10">
    <source>
        <dbReference type="ARBA" id="ARBA00038489"/>
    </source>
</evidence>
<dbReference type="Proteomes" id="UP000249467">
    <property type="component" value="Unassembled WGS sequence"/>
</dbReference>
<accession>A0A2W4WBK1</accession>
<dbReference type="InterPro" id="IPR050924">
    <property type="entry name" value="Peroxiredoxin_BCP/PrxQ"/>
</dbReference>
<sequence>MSVEVGQKAPDFTLPSDRGDITLSRYEGKTNVVLAFYPGDFSPLCTSEMQCFADDWTKFREAGAEILGISTDPIEKHIAFSKKLGLQFPLLSDRNQEVCKKYGVSSLFGSKRAYCIIDIHGIIRYKHIEFLPVFKREDSELLVVLRSLKS</sequence>
<evidence type="ECO:0000256" key="3">
    <source>
        <dbReference type="ARBA" id="ARBA00013017"/>
    </source>
</evidence>
<proteinExistence type="inferred from homology"/>
<evidence type="ECO:0000313" key="15">
    <source>
        <dbReference type="EMBL" id="PZO42443.1"/>
    </source>
</evidence>
<dbReference type="SUPFAM" id="SSF52833">
    <property type="entry name" value="Thioredoxin-like"/>
    <property type="match status" value="1"/>
</dbReference>
<evidence type="ECO:0000256" key="5">
    <source>
        <dbReference type="ARBA" id="ARBA00022862"/>
    </source>
</evidence>
<evidence type="ECO:0000256" key="2">
    <source>
        <dbReference type="ARBA" id="ARBA00011245"/>
    </source>
</evidence>
<reference evidence="15 16" key="1">
    <citation type="submission" date="2018-04" db="EMBL/GenBank/DDBJ databases">
        <authorList>
            <person name="Go L.Y."/>
            <person name="Mitchell J.A."/>
        </authorList>
    </citation>
    <scope>NUCLEOTIDE SEQUENCE [LARGE SCALE GENOMIC DNA]</scope>
    <source>
        <strain evidence="15">ULC066bin1</strain>
    </source>
</reference>
<dbReference type="GO" id="GO:0045454">
    <property type="term" value="P:cell redox homeostasis"/>
    <property type="evidence" value="ECO:0007669"/>
    <property type="project" value="TreeGrafter"/>
</dbReference>
<evidence type="ECO:0000256" key="6">
    <source>
        <dbReference type="ARBA" id="ARBA00023002"/>
    </source>
</evidence>
<dbReference type="Pfam" id="PF00578">
    <property type="entry name" value="AhpC-TSA"/>
    <property type="match status" value="1"/>
</dbReference>
<dbReference type="Gene3D" id="3.40.30.10">
    <property type="entry name" value="Glutaredoxin"/>
    <property type="match status" value="1"/>
</dbReference>
<comment type="similarity">
    <text evidence="10">Belongs to the peroxiredoxin family. BCP/PrxQ subfamily.</text>
</comment>
<dbReference type="GO" id="GO:0005737">
    <property type="term" value="C:cytoplasm"/>
    <property type="evidence" value="ECO:0007669"/>
    <property type="project" value="TreeGrafter"/>
</dbReference>
<evidence type="ECO:0000256" key="4">
    <source>
        <dbReference type="ARBA" id="ARBA00022559"/>
    </source>
</evidence>
<comment type="function">
    <text evidence="1">Thiol-specific peroxidase that catalyzes the reduction of hydrogen peroxide and organic hydroperoxides to water and alcohols, respectively. Plays a role in cell protection against oxidative stress by detoxifying peroxides and as sensor of hydrogen peroxide-mediated signaling events.</text>
</comment>
<keyword evidence="4" id="KW-0575">Peroxidase</keyword>
<keyword evidence="6" id="KW-0560">Oxidoreductase</keyword>
<keyword evidence="7" id="KW-1015">Disulfide bond</keyword>
<evidence type="ECO:0000256" key="1">
    <source>
        <dbReference type="ARBA" id="ARBA00003330"/>
    </source>
</evidence>
<dbReference type="EMBL" id="QBML01000007">
    <property type="protein sequence ID" value="PZO42443.1"/>
    <property type="molecule type" value="Genomic_DNA"/>
</dbReference>
<dbReference type="CDD" id="cd03017">
    <property type="entry name" value="PRX_BCP"/>
    <property type="match status" value="1"/>
</dbReference>
<dbReference type="EC" id="1.11.1.24" evidence="3"/>
<evidence type="ECO:0000256" key="13">
    <source>
        <dbReference type="PIRSR" id="PIRSR000239-1"/>
    </source>
</evidence>
<evidence type="ECO:0000256" key="11">
    <source>
        <dbReference type="ARBA" id="ARBA00041373"/>
    </source>
</evidence>
<organism evidence="15 16">
    <name type="scientific">Pseudanabaena frigida</name>
    <dbReference type="NCBI Taxonomy" id="945775"/>
    <lineage>
        <taxon>Bacteria</taxon>
        <taxon>Bacillati</taxon>
        <taxon>Cyanobacteriota</taxon>
        <taxon>Cyanophyceae</taxon>
        <taxon>Pseudanabaenales</taxon>
        <taxon>Pseudanabaenaceae</taxon>
        <taxon>Pseudanabaena</taxon>
    </lineage>
</organism>
<name>A0A2W4WBK1_9CYAN</name>
<comment type="catalytic activity">
    <reaction evidence="12">
        <text>a hydroperoxide + [thioredoxin]-dithiol = an alcohol + [thioredoxin]-disulfide + H2O</text>
        <dbReference type="Rhea" id="RHEA:62620"/>
        <dbReference type="Rhea" id="RHEA-COMP:10698"/>
        <dbReference type="Rhea" id="RHEA-COMP:10700"/>
        <dbReference type="ChEBI" id="CHEBI:15377"/>
        <dbReference type="ChEBI" id="CHEBI:29950"/>
        <dbReference type="ChEBI" id="CHEBI:30879"/>
        <dbReference type="ChEBI" id="CHEBI:35924"/>
        <dbReference type="ChEBI" id="CHEBI:50058"/>
        <dbReference type="EC" id="1.11.1.24"/>
    </reaction>
</comment>
<evidence type="ECO:0000313" key="16">
    <source>
        <dbReference type="Proteomes" id="UP000249467"/>
    </source>
</evidence>
<evidence type="ECO:0000256" key="9">
    <source>
        <dbReference type="ARBA" id="ARBA00032824"/>
    </source>
</evidence>
<evidence type="ECO:0000259" key="14">
    <source>
        <dbReference type="PROSITE" id="PS51352"/>
    </source>
</evidence>
<dbReference type="AlphaFoldDB" id="A0A2W4WBK1"/>
<dbReference type="PROSITE" id="PS51352">
    <property type="entry name" value="THIOREDOXIN_2"/>
    <property type="match status" value="1"/>
</dbReference>
<dbReference type="InterPro" id="IPR024706">
    <property type="entry name" value="Peroxiredoxin_AhpC-typ"/>
</dbReference>
<dbReference type="PANTHER" id="PTHR42801">
    <property type="entry name" value="THIOREDOXIN-DEPENDENT PEROXIDE REDUCTASE"/>
    <property type="match status" value="1"/>
</dbReference>
<evidence type="ECO:0000256" key="8">
    <source>
        <dbReference type="ARBA" id="ARBA00023284"/>
    </source>
</evidence>
<dbReference type="InterPro" id="IPR013766">
    <property type="entry name" value="Thioredoxin_domain"/>
</dbReference>
<feature type="active site" description="Cysteine sulfenic acid (-SOH) intermediate; for peroxidase activity" evidence="13">
    <location>
        <position position="45"/>
    </location>
</feature>
<evidence type="ECO:0000256" key="12">
    <source>
        <dbReference type="ARBA" id="ARBA00049091"/>
    </source>
</evidence>
<dbReference type="GO" id="GO:0008379">
    <property type="term" value="F:thioredoxin peroxidase activity"/>
    <property type="evidence" value="ECO:0007669"/>
    <property type="project" value="TreeGrafter"/>
</dbReference>
<reference evidence="15 16" key="2">
    <citation type="submission" date="2018-06" db="EMBL/GenBank/DDBJ databases">
        <title>Metagenomic assembly of (sub)arctic Cyanobacteria and their associated microbiome from non-axenic cultures.</title>
        <authorList>
            <person name="Baurain D."/>
        </authorList>
    </citation>
    <scope>NUCLEOTIDE SEQUENCE [LARGE SCALE GENOMIC DNA]</scope>
    <source>
        <strain evidence="15">ULC066bin1</strain>
    </source>
</reference>
<gene>
    <name evidence="15" type="ORF">DCF19_07295</name>
</gene>
<comment type="caution">
    <text evidence="15">The sequence shown here is derived from an EMBL/GenBank/DDBJ whole genome shotgun (WGS) entry which is preliminary data.</text>
</comment>
<comment type="subunit">
    <text evidence="2">Monomer.</text>
</comment>
<dbReference type="InterPro" id="IPR000866">
    <property type="entry name" value="AhpC/TSA"/>
</dbReference>
<feature type="domain" description="Thioredoxin" evidence="14">
    <location>
        <begin position="3"/>
        <end position="150"/>
    </location>
</feature>
<keyword evidence="8" id="KW-0676">Redox-active center</keyword>
<protein>
    <recommendedName>
        <fullName evidence="3">thioredoxin-dependent peroxiredoxin</fullName>
        <ecNumber evidence="3">1.11.1.24</ecNumber>
    </recommendedName>
    <alternativeName>
        <fullName evidence="11">Bacterioferritin comigratory protein</fullName>
    </alternativeName>
    <alternativeName>
        <fullName evidence="9">Thioredoxin peroxidase</fullName>
    </alternativeName>
</protein>
<dbReference type="GO" id="GO:0034599">
    <property type="term" value="P:cellular response to oxidative stress"/>
    <property type="evidence" value="ECO:0007669"/>
    <property type="project" value="TreeGrafter"/>
</dbReference>
<dbReference type="PANTHER" id="PTHR42801:SF4">
    <property type="entry name" value="AHPC_TSA FAMILY PROTEIN"/>
    <property type="match status" value="1"/>
</dbReference>
<evidence type="ECO:0000256" key="7">
    <source>
        <dbReference type="ARBA" id="ARBA00023157"/>
    </source>
</evidence>
<keyword evidence="5" id="KW-0049">Antioxidant</keyword>